<evidence type="ECO:0000313" key="1">
    <source>
        <dbReference type="Proteomes" id="UP000887564"/>
    </source>
</evidence>
<keyword evidence="1" id="KW-1185">Reference proteome</keyword>
<dbReference type="Proteomes" id="UP000887564">
    <property type="component" value="Unplaced"/>
</dbReference>
<protein>
    <submittedName>
        <fullName evidence="2">Uncharacterized protein</fullName>
    </submittedName>
</protein>
<reference evidence="2" key="1">
    <citation type="submission" date="2022-11" db="UniProtKB">
        <authorList>
            <consortium name="WormBaseParasite"/>
        </authorList>
    </citation>
    <scope>IDENTIFICATION</scope>
</reference>
<dbReference type="AlphaFoldDB" id="A0A914SEH2"/>
<accession>A0A914SEH2</accession>
<organism evidence="1 2">
    <name type="scientific">Parascaris equorum</name>
    <name type="common">Equine roundworm</name>
    <dbReference type="NCBI Taxonomy" id="6256"/>
    <lineage>
        <taxon>Eukaryota</taxon>
        <taxon>Metazoa</taxon>
        <taxon>Ecdysozoa</taxon>
        <taxon>Nematoda</taxon>
        <taxon>Chromadorea</taxon>
        <taxon>Rhabditida</taxon>
        <taxon>Spirurina</taxon>
        <taxon>Ascaridomorpha</taxon>
        <taxon>Ascaridoidea</taxon>
        <taxon>Ascarididae</taxon>
        <taxon>Parascaris</taxon>
    </lineage>
</organism>
<evidence type="ECO:0000313" key="2">
    <source>
        <dbReference type="WBParaSite" id="PEQ_0001245101-mRNA-1"/>
    </source>
</evidence>
<proteinExistence type="predicted"/>
<name>A0A914SEH2_PAREQ</name>
<dbReference type="WBParaSite" id="PEQ_0001245101-mRNA-1">
    <property type="protein sequence ID" value="PEQ_0001245101-mRNA-1"/>
    <property type="gene ID" value="PEQ_0001245101"/>
</dbReference>
<sequence>MTKDVKVSWSGGAENLLLEEGVNDMSLTLSLWLCSCAAGPVGL</sequence>